<dbReference type="Gene3D" id="3.30.1540.10">
    <property type="entry name" value="formyl-coa transferase, domain 3"/>
    <property type="match status" value="1"/>
</dbReference>
<evidence type="ECO:0000313" key="3">
    <source>
        <dbReference type="Proteomes" id="UP000223071"/>
    </source>
</evidence>
<reference evidence="2 3" key="1">
    <citation type="submission" date="2017-09" db="EMBL/GenBank/DDBJ databases">
        <title>Sequencing the genomes of two abundant thermophiles in Great Basin hot springs: Thermocrinis jamiesonii and novel Chloroflexi Thermoflexus hugenholtzii.</title>
        <authorList>
            <person name="Hedlund B."/>
        </authorList>
    </citation>
    <scope>NUCLEOTIDE SEQUENCE [LARGE SCALE GENOMIC DNA]</scope>
    <source>
        <strain evidence="2 3">G233</strain>
    </source>
</reference>
<sequence>MSAPLPLQGIRICDFTAVWAGQTATMYLADLGAECIKVENPFIWNPMTRAASPRMNAMMAQLMPPWIAGHPPEPGPRPWNNSPAFIQVLRNKKSFTVDSRRPEGLAIVKQLIAISDILAENLAIGTLEKLGLDDDAIRAVRPDIIILHMPAFGRTGRYVEGRGYGAHIDSVAGSTILRGYRDTAPVDNVSIFAGDYWGGMHGAVAVMAALRHRRRTGEGQVIEMAQVESSAHMFPQAALDAAWNGREHRTIGNRSIEGHVPSGVFPAAGTDRWICISCRDDAEWRALVAFMGSPAWATAPELATAEGRAAAQDMIEERLAEWTATRDRDELFHALQQAGVTAGPVLNAKEAAEDPHLAATGAWKRLPATEDYPEVDWLRPAYRFSRSDVDLRTPPCLFGEHNDYVYREVLGLSDEEIERLAAAGHIATTFDPEVIATA</sequence>
<dbReference type="PANTHER" id="PTHR48207">
    <property type="entry name" value="SUCCINATE--HYDROXYMETHYLGLUTARATE COA-TRANSFERASE"/>
    <property type="match status" value="1"/>
</dbReference>
<keyword evidence="1 2" id="KW-0808">Transferase</keyword>
<dbReference type="Gene3D" id="3.40.50.10540">
    <property type="entry name" value="Crotonobetainyl-coa:carnitine coa-transferase, domain 1"/>
    <property type="match status" value="1"/>
</dbReference>
<dbReference type="EMBL" id="PDJQ01000001">
    <property type="protein sequence ID" value="PFG75126.1"/>
    <property type="molecule type" value="Genomic_DNA"/>
</dbReference>
<proteinExistence type="predicted"/>
<dbReference type="InterPro" id="IPR050483">
    <property type="entry name" value="CoA-transferase_III_domain"/>
</dbReference>
<comment type="caution">
    <text evidence="2">The sequence shown here is derived from an EMBL/GenBank/DDBJ whole genome shotgun (WGS) entry which is preliminary data.</text>
</comment>
<dbReference type="PANTHER" id="PTHR48207:SF3">
    <property type="entry name" value="SUCCINATE--HYDROXYMETHYLGLUTARATE COA-TRANSFERASE"/>
    <property type="match status" value="1"/>
</dbReference>
<name>A0A2A9HJF0_TEPT2</name>
<dbReference type="Pfam" id="PF02515">
    <property type="entry name" value="CoA_transf_3"/>
    <property type="match status" value="1"/>
</dbReference>
<dbReference type="InterPro" id="IPR003673">
    <property type="entry name" value="CoA-Trfase_fam_III"/>
</dbReference>
<gene>
    <name evidence="2" type="ORF">A9A59_2392</name>
</gene>
<dbReference type="InterPro" id="IPR044855">
    <property type="entry name" value="CoA-Trfase_III_dom3_sf"/>
</dbReference>
<dbReference type="Proteomes" id="UP000223071">
    <property type="component" value="Unassembled WGS sequence"/>
</dbReference>
<accession>A0A2A9HJF0</accession>
<evidence type="ECO:0000313" key="2">
    <source>
        <dbReference type="EMBL" id="PFG75126.1"/>
    </source>
</evidence>
<dbReference type="AlphaFoldDB" id="A0A2A9HJF0"/>
<keyword evidence="3" id="KW-1185">Reference proteome</keyword>
<protein>
    <submittedName>
        <fullName evidence="2">Benzylsuccinate CoA-transferase BbsF subunit</fullName>
    </submittedName>
</protein>
<dbReference type="GO" id="GO:0008410">
    <property type="term" value="F:CoA-transferase activity"/>
    <property type="evidence" value="ECO:0007669"/>
    <property type="project" value="TreeGrafter"/>
</dbReference>
<dbReference type="InterPro" id="IPR023606">
    <property type="entry name" value="CoA-Trfase_III_dom_1_sf"/>
</dbReference>
<organism evidence="2 3">
    <name type="scientific">Tepidiforma thermophila (strain KCTC 52669 / CGMCC 1.13589 / G233)</name>
    <dbReference type="NCBI Taxonomy" id="2761530"/>
    <lineage>
        <taxon>Bacteria</taxon>
        <taxon>Bacillati</taxon>
        <taxon>Chloroflexota</taxon>
        <taxon>Tepidiformia</taxon>
        <taxon>Tepidiformales</taxon>
        <taxon>Tepidiformaceae</taxon>
        <taxon>Tepidiforma</taxon>
    </lineage>
</organism>
<dbReference type="SUPFAM" id="SSF89796">
    <property type="entry name" value="CoA-transferase family III (CaiB/BaiF)"/>
    <property type="match status" value="1"/>
</dbReference>
<dbReference type="RefSeq" id="WP_098504464.1">
    <property type="nucleotide sequence ID" value="NZ_PDJQ01000001.1"/>
</dbReference>
<evidence type="ECO:0000256" key="1">
    <source>
        <dbReference type="ARBA" id="ARBA00022679"/>
    </source>
</evidence>